<reference evidence="2" key="1">
    <citation type="submission" date="2013-08" db="EMBL/GenBank/DDBJ databases">
        <authorList>
            <person name="Mendez C."/>
            <person name="Richter M."/>
            <person name="Ferrer M."/>
            <person name="Sanchez J."/>
        </authorList>
    </citation>
    <scope>NUCLEOTIDE SEQUENCE</scope>
</reference>
<dbReference type="InterPro" id="IPR051309">
    <property type="entry name" value="ABCF_ATPase"/>
</dbReference>
<accession>T1ACL0</accession>
<dbReference type="PANTHER" id="PTHR42855">
    <property type="entry name" value="ABC TRANSPORTER ATP-BINDING SUBUNIT"/>
    <property type="match status" value="1"/>
</dbReference>
<sequence length="157" mass="17585">ERRRLHLLVTLARRPNVLFLDEPTNDLDLETIRLLEDFLGRWPGTLVVASHDRTFLRRTVERVLEVRGGTVAEVPGGVDGWIARSTASPRARESGESGESGDEGSVVPRGRALREAEKTMTSLERRRRTLNERVLSAADHLEQTRLGRDAGRRDAPA</sequence>
<dbReference type="SUPFAM" id="SSF52540">
    <property type="entry name" value="P-loop containing nucleoside triphosphate hydrolases"/>
    <property type="match status" value="1"/>
</dbReference>
<dbReference type="Gene3D" id="3.40.50.300">
    <property type="entry name" value="P-loop containing nucleotide triphosphate hydrolases"/>
    <property type="match status" value="1"/>
</dbReference>
<feature type="non-terminal residue" evidence="2">
    <location>
        <position position="157"/>
    </location>
</feature>
<evidence type="ECO:0000313" key="2">
    <source>
        <dbReference type="EMBL" id="EQD54797.1"/>
    </source>
</evidence>
<organism evidence="2">
    <name type="scientific">mine drainage metagenome</name>
    <dbReference type="NCBI Taxonomy" id="410659"/>
    <lineage>
        <taxon>unclassified sequences</taxon>
        <taxon>metagenomes</taxon>
        <taxon>ecological metagenomes</taxon>
    </lineage>
</organism>
<proteinExistence type="predicted"/>
<reference evidence="2" key="2">
    <citation type="journal article" date="2014" name="ISME J.">
        <title>Microbial stratification in low pH oxic and suboxic macroscopic growths along an acid mine drainage.</title>
        <authorList>
            <person name="Mendez-Garcia C."/>
            <person name="Mesa V."/>
            <person name="Sprenger R.R."/>
            <person name="Richter M."/>
            <person name="Diez M.S."/>
            <person name="Solano J."/>
            <person name="Bargiela R."/>
            <person name="Golyshina O.V."/>
            <person name="Manteca A."/>
            <person name="Ramos J.L."/>
            <person name="Gallego J.R."/>
            <person name="Llorente I."/>
            <person name="Martins Dos Santos V.A."/>
            <person name="Jensen O.N."/>
            <person name="Pelaez A.I."/>
            <person name="Sanchez J."/>
            <person name="Ferrer M."/>
        </authorList>
    </citation>
    <scope>NUCLEOTIDE SEQUENCE</scope>
</reference>
<protein>
    <submittedName>
        <fullName evidence="2">Macrolide-transport ATP-binding protein ABC transporter</fullName>
    </submittedName>
</protein>
<keyword evidence="2" id="KW-0067">ATP-binding</keyword>
<name>T1ACL0_9ZZZZ</name>
<feature type="non-terminal residue" evidence="2">
    <location>
        <position position="1"/>
    </location>
</feature>
<dbReference type="EMBL" id="AUZX01008697">
    <property type="protein sequence ID" value="EQD54797.1"/>
    <property type="molecule type" value="Genomic_DNA"/>
</dbReference>
<dbReference type="PANTHER" id="PTHR42855:SF1">
    <property type="entry name" value="ABC TRANSPORTER DOMAIN-CONTAINING PROTEIN"/>
    <property type="match status" value="1"/>
</dbReference>
<dbReference type="InterPro" id="IPR027417">
    <property type="entry name" value="P-loop_NTPase"/>
</dbReference>
<feature type="compositionally biased region" description="Basic and acidic residues" evidence="1">
    <location>
        <begin position="139"/>
        <end position="157"/>
    </location>
</feature>
<feature type="region of interest" description="Disordered" evidence="1">
    <location>
        <begin position="80"/>
        <end position="157"/>
    </location>
</feature>
<evidence type="ECO:0000256" key="1">
    <source>
        <dbReference type="SAM" id="MobiDB-lite"/>
    </source>
</evidence>
<keyword evidence="2" id="KW-0547">Nucleotide-binding</keyword>
<dbReference type="AlphaFoldDB" id="T1ACL0"/>
<dbReference type="GO" id="GO:0005524">
    <property type="term" value="F:ATP binding"/>
    <property type="evidence" value="ECO:0007669"/>
    <property type="project" value="UniProtKB-KW"/>
</dbReference>
<gene>
    <name evidence="2" type="ORF">B1A_12044</name>
</gene>
<comment type="caution">
    <text evidence="2">The sequence shown here is derived from an EMBL/GenBank/DDBJ whole genome shotgun (WGS) entry which is preliminary data.</text>
</comment>